<keyword evidence="5" id="KW-0808">Transferase</keyword>
<proteinExistence type="predicted"/>
<dbReference type="Proteomes" id="UP000683575">
    <property type="component" value="Chromosome"/>
</dbReference>
<feature type="transmembrane region" description="Helical" evidence="10">
    <location>
        <begin position="199"/>
        <end position="216"/>
    </location>
</feature>
<evidence type="ECO:0000256" key="2">
    <source>
        <dbReference type="ARBA" id="ARBA00004687"/>
    </source>
</evidence>
<evidence type="ECO:0000256" key="8">
    <source>
        <dbReference type="ARBA" id="ARBA00022989"/>
    </source>
</evidence>
<evidence type="ECO:0000256" key="7">
    <source>
        <dbReference type="ARBA" id="ARBA00022824"/>
    </source>
</evidence>
<dbReference type="GO" id="GO:0004376">
    <property type="term" value="F:GPI mannosyltransferase activity"/>
    <property type="evidence" value="ECO:0007669"/>
    <property type="project" value="InterPro"/>
</dbReference>
<evidence type="ECO:0000256" key="5">
    <source>
        <dbReference type="ARBA" id="ARBA00022679"/>
    </source>
</evidence>
<feature type="transmembrane region" description="Helical" evidence="10">
    <location>
        <begin position="50"/>
        <end position="78"/>
    </location>
</feature>
<name>A0A975T1R8_9ACTN</name>
<feature type="transmembrane region" description="Helical" evidence="10">
    <location>
        <begin position="90"/>
        <end position="108"/>
    </location>
</feature>
<evidence type="ECO:0000313" key="12">
    <source>
        <dbReference type="Proteomes" id="UP000683575"/>
    </source>
</evidence>
<dbReference type="PANTHER" id="PTHR12468:SF2">
    <property type="entry name" value="GPI MANNOSYLTRANSFERASE 2"/>
    <property type="match status" value="1"/>
</dbReference>
<dbReference type="PANTHER" id="PTHR12468">
    <property type="entry name" value="GPI MANNOSYLTRANSFERASE 2"/>
    <property type="match status" value="1"/>
</dbReference>
<dbReference type="GO" id="GO:0000009">
    <property type="term" value="F:alpha-1,6-mannosyltransferase activity"/>
    <property type="evidence" value="ECO:0007669"/>
    <property type="project" value="InterPro"/>
</dbReference>
<dbReference type="InterPro" id="IPR007315">
    <property type="entry name" value="PIG-V/Gpi18"/>
</dbReference>
<evidence type="ECO:0000313" key="11">
    <source>
        <dbReference type="EMBL" id="QWZ09822.1"/>
    </source>
</evidence>
<evidence type="ECO:0000256" key="6">
    <source>
        <dbReference type="ARBA" id="ARBA00022692"/>
    </source>
</evidence>
<evidence type="ECO:0000256" key="3">
    <source>
        <dbReference type="ARBA" id="ARBA00022502"/>
    </source>
</evidence>
<dbReference type="RefSeq" id="WP_216941668.1">
    <property type="nucleotide sequence ID" value="NZ_CP077062.1"/>
</dbReference>
<keyword evidence="3" id="KW-0337">GPI-anchor biosynthesis</keyword>
<evidence type="ECO:0000256" key="1">
    <source>
        <dbReference type="ARBA" id="ARBA00004477"/>
    </source>
</evidence>
<keyword evidence="9 10" id="KW-0472">Membrane</keyword>
<dbReference type="AlphaFoldDB" id="A0A975T1R8"/>
<feature type="transmembrane region" description="Helical" evidence="10">
    <location>
        <begin position="146"/>
        <end position="167"/>
    </location>
</feature>
<dbReference type="GO" id="GO:0006506">
    <property type="term" value="P:GPI anchor biosynthetic process"/>
    <property type="evidence" value="ECO:0007669"/>
    <property type="project" value="UniProtKB-KW"/>
</dbReference>
<keyword evidence="4" id="KW-0328">Glycosyltransferase</keyword>
<evidence type="ECO:0000256" key="9">
    <source>
        <dbReference type="ARBA" id="ARBA00023136"/>
    </source>
</evidence>
<dbReference type="EMBL" id="CP077062">
    <property type="protein sequence ID" value="QWZ09822.1"/>
    <property type="molecule type" value="Genomic_DNA"/>
</dbReference>
<keyword evidence="12" id="KW-1185">Reference proteome</keyword>
<dbReference type="GO" id="GO:0016020">
    <property type="term" value="C:membrane"/>
    <property type="evidence" value="ECO:0007669"/>
    <property type="project" value="GOC"/>
</dbReference>
<dbReference type="KEGG" id="nps:KRR39_08865"/>
<keyword evidence="6 10" id="KW-0812">Transmembrane</keyword>
<organism evidence="11 12">
    <name type="scientific">Nocardioides panacis</name>
    <dbReference type="NCBI Taxonomy" id="2849501"/>
    <lineage>
        <taxon>Bacteria</taxon>
        <taxon>Bacillati</taxon>
        <taxon>Actinomycetota</taxon>
        <taxon>Actinomycetes</taxon>
        <taxon>Propionibacteriales</taxon>
        <taxon>Nocardioidaceae</taxon>
        <taxon>Nocardioides</taxon>
    </lineage>
</organism>
<sequence length="247" mass="25231">MHGVRAGVVLAVLWAALPVGVVTSMAYSEALFTALAAWALHACLRRRWLLAGLLAALAGLTRPVGTAVVAAVVVAAVAQVLRERGARPPLGALLAPAGLLGYVGWVGLRVGEPDGYFRVARGWGNGFDGGRAFAAWAGELLTGPQWPLGVLLVLGVAVLLGLLVLSVRDGQPAPLLVFAGVLLALALTTSGYFGSKPRYLLPAFPLLMPVALRLSWAGPRTAAAVLGVLAAGSAAYGATWLLGPGPP</sequence>
<feature type="transmembrane region" description="Helical" evidence="10">
    <location>
        <begin position="174"/>
        <end position="193"/>
    </location>
</feature>
<evidence type="ECO:0008006" key="13">
    <source>
        <dbReference type="Google" id="ProtNLM"/>
    </source>
</evidence>
<accession>A0A975T1R8</accession>
<keyword evidence="7" id="KW-0256">Endoplasmic reticulum</keyword>
<evidence type="ECO:0000256" key="10">
    <source>
        <dbReference type="SAM" id="Phobius"/>
    </source>
</evidence>
<evidence type="ECO:0000256" key="4">
    <source>
        <dbReference type="ARBA" id="ARBA00022676"/>
    </source>
</evidence>
<keyword evidence="8 10" id="KW-1133">Transmembrane helix</keyword>
<reference evidence="11" key="1">
    <citation type="submission" date="2021-06" db="EMBL/GenBank/DDBJ databases">
        <title>Complete genome sequence of Nocardioides sp. G188.</title>
        <authorList>
            <person name="Im W.-T."/>
        </authorList>
    </citation>
    <scope>NUCLEOTIDE SEQUENCE</scope>
    <source>
        <strain evidence="11">G188</strain>
    </source>
</reference>
<feature type="transmembrane region" description="Helical" evidence="10">
    <location>
        <begin position="223"/>
        <end position="243"/>
    </location>
</feature>
<comment type="pathway">
    <text evidence="2">Glycolipid biosynthesis; glycosylphosphatidylinositol-anchor biosynthesis.</text>
</comment>
<gene>
    <name evidence="11" type="ORF">KRR39_08865</name>
</gene>
<protein>
    <recommendedName>
        <fullName evidence="13">Glycosyltransferase RgtA/B/C/D-like domain-containing protein</fullName>
    </recommendedName>
</protein>
<comment type="subcellular location">
    <subcellularLocation>
        <location evidence="1">Endoplasmic reticulum membrane</location>
        <topology evidence="1">Multi-pass membrane protein</topology>
    </subcellularLocation>
</comment>